<dbReference type="GeneTree" id="ENSGT00970000198028"/>
<keyword evidence="2" id="KW-1185">Reference proteome</keyword>
<sequence length="66" mass="7809">MPLEDYERHFTSLNSYSVSESLSEYNGKEEKLHYIPIWILGKGAFGEADRGKQVKTTLWWCVRRRT</sequence>
<reference evidence="1" key="2">
    <citation type="submission" date="2025-09" db="UniProtKB">
        <authorList>
            <consortium name="Ensembl"/>
        </authorList>
    </citation>
    <scope>IDENTIFICATION</scope>
</reference>
<dbReference type="AlphaFoldDB" id="A0A8C7DR33"/>
<dbReference type="Proteomes" id="UP000694557">
    <property type="component" value="Unassembled WGS sequence"/>
</dbReference>
<reference evidence="1" key="1">
    <citation type="submission" date="2025-08" db="UniProtKB">
        <authorList>
            <consortium name="Ensembl"/>
        </authorList>
    </citation>
    <scope>IDENTIFICATION</scope>
</reference>
<protein>
    <submittedName>
        <fullName evidence="1">Uncharacterized protein</fullName>
    </submittedName>
</protein>
<dbReference type="Ensembl" id="ENSOKIT00005022823.1">
    <property type="protein sequence ID" value="ENSOKIP00005021461.1"/>
    <property type="gene ID" value="ENSOKIG00005009471.1"/>
</dbReference>
<accession>A0A8C7DR33</accession>
<evidence type="ECO:0000313" key="1">
    <source>
        <dbReference type="Ensembl" id="ENSOKIP00005021461.1"/>
    </source>
</evidence>
<organism evidence="1 2">
    <name type="scientific">Oncorhynchus kisutch</name>
    <name type="common">Coho salmon</name>
    <name type="synonym">Salmo kisutch</name>
    <dbReference type="NCBI Taxonomy" id="8019"/>
    <lineage>
        <taxon>Eukaryota</taxon>
        <taxon>Metazoa</taxon>
        <taxon>Chordata</taxon>
        <taxon>Craniata</taxon>
        <taxon>Vertebrata</taxon>
        <taxon>Euteleostomi</taxon>
        <taxon>Actinopterygii</taxon>
        <taxon>Neopterygii</taxon>
        <taxon>Teleostei</taxon>
        <taxon>Protacanthopterygii</taxon>
        <taxon>Salmoniformes</taxon>
        <taxon>Salmonidae</taxon>
        <taxon>Salmoninae</taxon>
        <taxon>Oncorhynchus</taxon>
    </lineage>
</organism>
<proteinExistence type="predicted"/>
<name>A0A8C7DR33_ONCKI</name>
<evidence type="ECO:0000313" key="2">
    <source>
        <dbReference type="Proteomes" id="UP000694557"/>
    </source>
</evidence>